<dbReference type="EC" id="3.1.26.5" evidence="7 8"/>
<keyword evidence="5 7" id="KW-0378">Hydrolase</keyword>
<keyword evidence="6 7" id="KW-0694">RNA-binding</keyword>
<comment type="similarity">
    <text evidence="7">Belongs to the RnpA family.</text>
</comment>
<organism evidence="10 11">
    <name type="scientific">Actinomadura gamaensis</name>
    <dbReference type="NCBI Taxonomy" id="1763541"/>
    <lineage>
        <taxon>Bacteria</taxon>
        <taxon>Bacillati</taxon>
        <taxon>Actinomycetota</taxon>
        <taxon>Actinomycetes</taxon>
        <taxon>Streptosporangiales</taxon>
        <taxon>Thermomonosporaceae</taxon>
        <taxon>Actinomadura</taxon>
    </lineage>
</organism>
<dbReference type="Gene3D" id="3.30.230.10">
    <property type="match status" value="1"/>
</dbReference>
<comment type="catalytic activity">
    <reaction evidence="7">
        <text>Endonucleolytic cleavage of RNA, removing 5'-extranucleotides from tRNA precursor.</text>
        <dbReference type="EC" id="3.1.26.5"/>
    </reaction>
</comment>
<evidence type="ECO:0000256" key="7">
    <source>
        <dbReference type="HAMAP-Rule" id="MF_00227"/>
    </source>
</evidence>
<comment type="subunit">
    <text evidence="7">Consists of a catalytic RNA component (M1 or rnpB) and a protein subunit.</text>
</comment>
<dbReference type="Pfam" id="PF00825">
    <property type="entry name" value="Ribonuclease_P"/>
    <property type="match status" value="1"/>
</dbReference>
<dbReference type="InterPro" id="IPR020568">
    <property type="entry name" value="Ribosomal_Su5_D2-typ_SF"/>
</dbReference>
<evidence type="ECO:0000256" key="4">
    <source>
        <dbReference type="ARBA" id="ARBA00022759"/>
    </source>
</evidence>
<evidence type="ECO:0000313" key="10">
    <source>
        <dbReference type="EMBL" id="MFC4908768.1"/>
    </source>
</evidence>
<keyword evidence="2 7" id="KW-0819">tRNA processing</keyword>
<dbReference type="InterPro" id="IPR000100">
    <property type="entry name" value="RNase_P"/>
</dbReference>
<dbReference type="PROSITE" id="PS00648">
    <property type="entry name" value="RIBONUCLEASE_P"/>
    <property type="match status" value="1"/>
</dbReference>
<comment type="function">
    <text evidence="1 7">RNaseP catalyzes the removal of the 5'-leader sequence from pre-tRNA to produce the mature 5'-terminus. It can also cleave other RNA substrates such as 4.5S RNA. The protein component plays an auxiliary but essential role in vivo by binding to the 5'-leader sequence and broadening the substrate specificity of the ribozyme.</text>
</comment>
<evidence type="ECO:0000256" key="5">
    <source>
        <dbReference type="ARBA" id="ARBA00022801"/>
    </source>
</evidence>
<dbReference type="GO" id="GO:0004526">
    <property type="term" value="F:ribonuclease P activity"/>
    <property type="evidence" value="ECO:0007669"/>
    <property type="project" value="UniProtKB-EC"/>
</dbReference>
<feature type="compositionally biased region" description="Low complexity" evidence="9">
    <location>
        <begin position="31"/>
        <end position="64"/>
    </location>
</feature>
<accession>A0ABV9TZU1</accession>
<feature type="region of interest" description="Disordered" evidence="9">
    <location>
        <begin position="1"/>
        <end position="88"/>
    </location>
</feature>
<dbReference type="SUPFAM" id="SSF54211">
    <property type="entry name" value="Ribosomal protein S5 domain 2-like"/>
    <property type="match status" value="1"/>
</dbReference>
<proteinExistence type="inferred from homology"/>
<protein>
    <recommendedName>
        <fullName evidence="7 8">Ribonuclease P protein component</fullName>
        <shortName evidence="7">RNase P protein</shortName>
        <shortName evidence="7">RNaseP protein</shortName>
        <ecNumber evidence="7 8">3.1.26.5</ecNumber>
    </recommendedName>
    <alternativeName>
        <fullName evidence="7">Protein C5</fullName>
    </alternativeName>
</protein>
<sequence length="172" mass="18224">MRRRDDFTLAVRRGRRAGRPTLVVHLHRGDTSATPSPAGPSGAGGAAVRSATHAARSAADAVRSPTGESRPVENRPAGANDASRPLVSRDVDNEPALVGFIVARTVGNAVVRNRVRRRLRHLVRARLDRLPGGSLLVVRANPAAGTARGDELAADLDSALDRVLRQTSKGRT</sequence>
<evidence type="ECO:0000256" key="1">
    <source>
        <dbReference type="ARBA" id="ARBA00002663"/>
    </source>
</evidence>
<dbReference type="HAMAP" id="MF_00227">
    <property type="entry name" value="RNase_P"/>
    <property type="match status" value="1"/>
</dbReference>
<keyword evidence="11" id="KW-1185">Reference proteome</keyword>
<evidence type="ECO:0000256" key="6">
    <source>
        <dbReference type="ARBA" id="ARBA00022884"/>
    </source>
</evidence>
<dbReference type="EMBL" id="JBHSIT010000004">
    <property type="protein sequence ID" value="MFC4908768.1"/>
    <property type="molecule type" value="Genomic_DNA"/>
</dbReference>
<evidence type="ECO:0000256" key="3">
    <source>
        <dbReference type="ARBA" id="ARBA00022722"/>
    </source>
</evidence>
<dbReference type="PANTHER" id="PTHR33992:SF1">
    <property type="entry name" value="RIBONUCLEASE P PROTEIN COMPONENT"/>
    <property type="match status" value="1"/>
</dbReference>
<keyword evidence="3 7" id="KW-0540">Nuclease</keyword>
<reference evidence="11" key="1">
    <citation type="journal article" date="2019" name="Int. J. Syst. Evol. Microbiol.">
        <title>The Global Catalogue of Microorganisms (GCM) 10K type strain sequencing project: providing services to taxonomists for standard genome sequencing and annotation.</title>
        <authorList>
            <consortium name="The Broad Institute Genomics Platform"/>
            <consortium name="The Broad Institute Genome Sequencing Center for Infectious Disease"/>
            <person name="Wu L."/>
            <person name="Ma J."/>
        </authorList>
    </citation>
    <scope>NUCLEOTIDE SEQUENCE [LARGE SCALE GENOMIC DNA]</scope>
    <source>
        <strain evidence="11">KLKA75</strain>
    </source>
</reference>
<dbReference type="InterPro" id="IPR020539">
    <property type="entry name" value="RNase_P_CS"/>
</dbReference>
<dbReference type="Proteomes" id="UP001595872">
    <property type="component" value="Unassembled WGS sequence"/>
</dbReference>
<comment type="caution">
    <text evidence="10">The sequence shown here is derived from an EMBL/GenBank/DDBJ whole genome shotgun (WGS) entry which is preliminary data.</text>
</comment>
<evidence type="ECO:0000256" key="2">
    <source>
        <dbReference type="ARBA" id="ARBA00022694"/>
    </source>
</evidence>
<name>A0ABV9TZU1_9ACTN</name>
<evidence type="ECO:0000256" key="9">
    <source>
        <dbReference type="SAM" id="MobiDB-lite"/>
    </source>
</evidence>
<dbReference type="PANTHER" id="PTHR33992">
    <property type="entry name" value="RIBONUCLEASE P PROTEIN COMPONENT"/>
    <property type="match status" value="1"/>
</dbReference>
<evidence type="ECO:0000313" key="11">
    <source>
        <dbReference type="Proteomes" id="UP001595872"/>
    </source>
</evidence>
<keyword evidence="4 7" id="KW-0255">Endonuclease</keyword>
<evidence type="ECO:0000256" key="8">
    <source>
        <dbReference type="NCBIfam" id="TIGR00188"/>
    </source>
</evidence>
<dbReference type="InterPro" id="IPR014721">
    <property type="entry name" value="Ribsml_uS5_D2-typ_fold_subgr"/>
</dbReference>
<dbReference type="RefSeq" id="WP_378256440.1">
    <property type="nucleotide sequence ID" value="NZ_JBHSIT010000004.1"/>
</dbReference>
<gene>
    <name evidence="7 10" type="primary">rnpA</name>
    <name evidence="10" type="ORF">ACFPCY_15685</name>
</gene>
<dbReference type="NCBIfam" id="TIGR00188">
    <property type="entry name" value="rnpA"/>
    <property type="match status" value="1"/>
</dbReference>